<dbReference type="EMBL" id="JAAOMA010000004">
    <property type="protein sequence ID" value="NHR04551.1"/>
    <property type="molecule type" value="Genomic_DNA"/>
</dbReference>
<evidence type="ECO:0008006" key="5">
    <source>
        <dbReference type="Google" id="ProtNLM"/>
    </source>
</evidence>
<dbReference type="RefSeq" id="WP_166451061.1">
    <property type="nucleotide sequence ID" value="NZ_JAAOMA010000004.1"/>
</dbReference>
<feature type="chain" id="PRO_5045263743" description="Type IV pilus biogenesis protein PilP" evidence="2">
    <location>
        <begin position="19"/>
        <end position="308"/>
    </location>
</feature>
<gene>
    <name evidence="3" type="ORF">HA052_05010</name>
</gene>
<proteinExistence type="predicted"/>
<feature type="signal peptide" evidence="2">
    <location>
        <begin position="1"/>
        <end position="18"/>
    </location>
</feature>
<protein>
    <recommendedName>
        <fullName evidence="5">Type IV pilus biogenesis protein PilP</fullName>
    </recommendedName>
</protein>
<feature type="region of interest" description="Disordered" evidence="1">
    <location>
        <begin position="104"/>
        <end position="162"/>
    </location>
</feature>
<organism evidence="3 4">
    <name type="scientific">Chromobacterium fluminis</name>
    <dbReference type="NCBI Taxonomy" id="3044269"/>
    <lineage>
        <taxon>Bacteria</taxon>
        <taxon>Pseudomonadati</taxon>
        <taxon>Pseudomonadota</taxon>
        <taxon>Betaproteobacteria</taxon>
        <taxon>Neisseriales</taxon>
        <taxon>Chromobacteriaceae</taxon>
        <taxon>Chromobacterium</taxon>
    </lineage>
</organism>
<dbReference type="Proteomes" id="UP001515641">
    <property type="component" value="Unassembled WGS sequence"/>
</dbReference>
<evidence type="ECO:0000313" key="4">
    <source>
        <dbReference type="Proteomes" id="UP001515641"/>
    </source>
</evidence>
<feature type="compositionally biased region" description="Polar residues" evidence="1">
    <location>
        <begin position="129"/>
        <end position="146"/>
    </location>
</feature>
<evidence type="ECO:0000256" key="1">
    <source>
        <dbReference type="SAM" id="MobiDB-lite"/>
    </source>
</evidence>
<accession>A0ABX0L4Q7</accession>
<comment type="caution">
    <text evidence="3">The sequence shown here is derived from an EMBL/GenBank/DDBJ whole genome shotgun (WGS) entry which is preliminary data.</text>
</comment>
<keyword evidence="2" id="KW-0732">Signal</keyword>
<reference evidence="3 4" key="1">
    <citation type="submission" date="2020-03" db="EMBL/GenBank/DDBJ databases">
        <title>Draft genome sequence of environmentally isolated cultures.</title>
        <authorList>
            <person name="Wilson H.S."/>
            <person name="De Leon M.E."/>
        </authorList>
    </citation>
    <scope>NUCLEOTIDE SEQUENCE [LARGE SCALE GENOMIC DNA]</scope>
    <source>
        <strain evidence="3 4">HSC-31F16</strain>
    </source>
</reference>
<feature type="region of interest" description="Disordered" evidence="1">
    <location>
        <begin position="266"/>
        <end position="308"/>
    </location>
</feature>
<keyword evidence="4" id="KW-1185">Reference proteome</keyword>
<sequence length="308" mass="31026">MRYTLCFLSILLAMPAIAAPAPLAPTVAPSVAAPVVSKPVDQVASSAASVNPFTGKELSLDLLNTAAQAEKLRSAVIDEKLKQTEQLAKIECLKNPHSRYCGGQGGSGMGGGSGQADAFAYPPSAPPMRSNSSSRHATNAPSTGSKMSKKPKTVANGKPPITAPKIATLAPSVTPATFGPRVVGVVQQNGSAAVMFEQNGQVMTAKAGEMVGGRQVGAITRCSVELGGVPVSVCNEVGQTPITSTLQAASGSKANSPLLQGPQTSLAATGNDTFLAAPPPPPPNGVQPVIPAPLGSTSYTAALPPSRS</sequence>
<evidence type="ECO:0000256" key="2">
    <source>
        <dbReference type="SAM" id="SignalP"/>
    </source>
</evidence>
<feature type="compositionally biased region" description="Gly residues" evidence="1">
    <location>
        <begin position="104"/>
        <end position="114"/>
    </location>
</feature>
<evidence type="ECO:0000313" key="3">
    <source>
        <dbReference type="EMBL" id="NHR04551.1"/>
    </source>
</evidence>
<name>A0ABX0L4Q7_9NEIS</name>